<evidence type="ECO:0000256" key="4">
    <source>
        <dbReference type="ARBA" id="ARBA00022692"/>
    </source>
</evidence>
<dbReference type="InterPro" id="IPR030802">
    <property type="entry name" value="Permease_MalE"/>
</dbReference>
<dbReference type="NCBIfam" id="TIGR00056">
    <property type="entry name" value="MlaE family lipid ABC transporter permease subunit"/>
    <property type="match status" value="1"/>
</dbReference>
<evidence type="ECO:0000256" key="5">
    <source>
        <dbReference type="ARBA" id="ARBA00022989"/>
    </source>
</evidence>
<proteinExistence type="inferred from homology"/>
<keyword evidence="5 7" id="KW-1133">Transmembrane helix</keyword>
<feature type="transmembrane region" description="Helical" evidence="7">
    <location>
        <begin position="155"/>
        <end position="176"/>
    </location>
</feature>
<evidence type="ECO:0000313" key="8">
    <source>
        <dbReference type="EMBL" id="MFD2158551.1"/>
    </source>
</evidence>
<keyword evidence="9" id="KW-1185">Reference proteome</keyword>
<comment type="similarity">
    <text evidence="2 7">Belongs to the MlaE permease family.</text>
</comment>
<dbReference type="EMBL" id="JBHUJB010000028">
    <property type="protein sequence ID" value="MFD2158551.1"/>
    <property type="molecule type" value="Genomic_DNA"/>
</dbReference>
<dbReference type="Pfam" id="PF02405">
    <property type="entry name" value="MlaE"/>
    <property type="match status" value="1"/>
</dbReference>
<evidence type="ECO:0000256" key="7">
    <source>
        <dbReference type="RuleBase" id="RU362044"/>
    </source>
</evidence>
<keyword evidence="6 7" id="KW-0472">Membrane</keyword>
<feature type="transmembrane region" description="Helical" evidence="7">
    <location>
        <begin position="56"/>
        <end position="74"/>
    </location>
</feature>
<evidence type="ECO:0000256" key="1">
    <source>
        <dbReference type="ARBA" id="ARBA00004141"/>
    </source>
</evidence>
<accession>A0ABW4ZAG4</accession>
<name>A0ABW4ZAG4_9BACT</name>
<feature type="transmembrane region" description="Helical" evidence="7">
    <location>
        <begin position="236"/>
        <end position="258"/>
    </location>
</feature>
<dbReference type="PANTHER" id="PTHR30188">
    <property type="entry name" value="ABC TRANSPORTER PERMEASE PROTEIN-RELATED"/>
    <property type="match status" value="1"/>
</dbReference>
<evidence type="ECO:0000313" key="9">
    <source>
        <dbReference type="Proteomes" id="UP001597389"/>
    </source>
</evidence>
<keyword evidence="3" id="KW-0813">Transport</keyword>
<sequence>MLALRIIGSPILNFLNYLGELSKLASEVFSSVFVGKFCYNQLMKQVAEIGYRSQPVVILTGAFTGSVLAAQALFQLTQMKMETMGGALVSVGMLRELGPTITGLMLAGRVGAAMAAEIGTMKVTEQIDALRSMDVHPIDYLVTPRFGAMAISVPLLIAESAFFGILSAWIVGTQIFHVPTSYWVNRMSAHTDMSDITIAIVKGFVFGMLIVLISCHQGLKANNGAVGVGKGTTNAMVISSLAILIFNFFLTMALNLVFPLGLSPK</sequence>
<comment type="subcellular location">
    <subcellularLocation>
        <location evidence="1">Membrane</location>
        <topology evidence="1">Multi-pass membrane protein</topology>
    </subcellularLocation>
</comment>
<feature type="transmembrane region" description="Helical" evidence="7">
    <location>
        <begin position="196"/>
        <end position="215"/>
    </location>
</feature>
<gene>
    <name evidence="8" type="ORF">ACFSW8_06550</name>
</gene>
<evidence type="ECO:0000256" key="3">
    <source>
        <dbReference type="ARBA" id="ARBA00022448"/>
    </source>
</evidence>
<comment type="caution">
    <text evidence="8">The sequence shown here is derived from an EMBL/GenBank/DDBJ whole genome shotgun (WGS) entry which is preliminary data.</text>
</comment>
<comment type="caution">
    <text evidence="7">Lacks conserved residue(s) required for the propagation of feature annotation.</text>
</comment>
<dbReference type="Proteomes" id="UP001597389">
    <property type="component" value="Unassembled WGS sequence"/>
</dbReference>
<protein>
    <submittedName>
        <fullName evidence="8">MlaE family ABC transporter permease</fullName>
    </submittedName>
</protein>
<evidence type="ECO:0000256" key="2">
    <source>
        <dbReference type="ARBA" id="ARBA00007556"/>
    </source>
</evidence>
<keyword evidence="4 7" id="KW-0812">Transmembrane</keyword>
<dbReference type="RefSeq" id="WP_377086664.1">
    <property type="nucleotide sequence ID" value="NZ_JBHSJL010000014.1"/>
</dbReference>
<dbReference type="PANTHER" id="PTHR30188:SF4">
    <property type="entry name" value="PROTEIN TRIGALACTOSYLDIACYLGLYCEROL 1, CHLOROPLASTIC"/>
    <property type="match status" value="1"/>
</dbReference>
<reference evidence="9" key="1">
    <citation type="journal article" date="2019" name="Int. J. Syst. Evol. Microbiol.">
        <title>The Global Catalogue of Microorganisms (GCM) 10K type strain sequencing project: providing services to taxonomists for standard genome sequencing and annotation.</title>
        <authorList>
            <consortium name="The Broad Institute Genomics Platform"/>
            <consortium name="The Broad Institute Genome Sequencing Center for Infectious Disease"/>
            <person name="Wu L."/>
            <person name="Ma J."/>
        </authorList>
    </citation>
    <scope>NUCLEOTIDE SEQUENCE [LARGE SCALE GENOMIC DNA]</scope>
    <source>
        <strain evidence="9">CCUG 57942</strain>
    </source>
</reference>
<organism evidence="8 9">
    <name type="scientific">Rubritalea tangerina</name>
    <dbReference type="NCBI Taxonomy" id="430798"/>
    <lineage>
        <taxon>Bacteria</taxon>
        <taxon>Pseudomonadati</taxon>
        <taxon>Verrucomicrobiota</taxon>
        <taxon>Verrucomicrobiia</taxon>
        <taxon>Verrucomicrobiales</taxon>
        <taxon>Rubritaleaceae</taxon>
        <taxon>Rubritalea</taxon>
    </lineage>
</organism>
<evidence type="ECO:0000256" key="6">
    <source>
        <dbReference type="ARBA" id="ARBA00023136"/>
    </source>
</evidence>
<dbReference type="InterPro" id="IPR003453">
    <property type="entry name" value="ABC_MlaE_roteobac"/>
</dbReference>